<feature type="region of interest" description="Disordered" evidence="1">
    <location>
        <begin position="21"/>
        <end position="57"/>
    </location>
</feature>
<feature type="region of interest" description="Disordered" evidence="1">
    <location>
        <begin position="86"/>
        <end position="155"/>
    </location>
</feature>
<feature type="compositionally biased region" description="Basic residues" evidence="1">
    <location>
        <begin position="96"/>
        <end position="107"/>
    </location>
</feature>
<feature type="compositionally biased region" description="Basic and acidic residues" evidence="1">
    <location>
        <begin position="132"/>
        <end position="149"/>
    </location>
</feature>
<organism evidence="2 3">
    <name type="scientific">Fusarium mexicanum</name>
    <dbReference type="NCBI Taxonomy" id="751941"/>
    <lineage>
        <taxon>Eukaryota</taxon>
        <taxon>Fungi</taxon>
        <taxon>Dikarya</taxon>
        <taxon>Ascomycota</taxon>
        <taxon>Pezizomycotina</taxon>
        <taxon>Sordariomycetes</taxon>
        <taxon>Hypocreomycetidae</taxon>
        <taxon>Hypocreales</taxon>
        <taxon>Nectriaceae</taxon>
        <taxon>Fusarium</taxon>
        <taxon>Fusarium fujikuroi species complex</taxon>
    </lineage>
</organism>
<reference evidence="2 3" key="1">
    <citation type="submission" date="2020-05" db="EMBL/GenBank/DDBJ databases">
        <title>Identification and distribution of gene clusters putatively required for synthesis of sphingolipid metabolism inhibitors in phylogenetically diverse species of the filamentous fungus Fusarium.</title>
        <authorList>
            <person name="Kim H.-S."/>
            <person name="Busman M."/>
            <person name="Brown D.W."/>
            <person name="Divon H."/>
            <person name="Uhlig S."/>
            <person name="Proctor R.H."/>
        </authorList>
    </citation>
    <scope>NUCLEOTIDE SEQUENCE [LARGE SCALE GENOMIC DNA]</scope>
    <source>
        <strain evidence="2 3">NRRL 53147</strain>
    </source>
</reference>
<evidence type="ECO:0000313" key="3">
    <source>
        <dbReference type="Proteomes" id="UP000522262"/>
    </source>
</evidence>
<keyword evidence="3" id="KW-1185">Reference proteome</keyword>
<protein>
    <submittedName>
        <fullName evidence="2">Ankyrin 3</fullName>
    </submittedName>
</protein>
<evidence type="ECO:0000256" key="1">
    <source>
        <dbReference type="SAM" id="MobiDB-lite"/>
    </source>
</evidence>
<dbReference type="AlphaFoldDB" id="A0A8H5IBK6"/>
<gene>
    <name evidence="2" type="ORF">FMEXI_11883</name>
</gene>
<name>A0A8H5IBK6_9HYPO</name>
<evidence type="ECO:0000313" key="2">
    <source>
        <dbReference type="EMBL" id="KAF5533279.1"/>
    </source>
</evidence>
<comment type="caution">
    <text evidence="2">The sequence shown here is derived from an EMBL/GenBank/DDBJ whole genome shotgun (WGS) entry which is preliminary data.</text>
</comment>
<dbReference type="Proteomes" id="UP000522262">
    <property type="component" value="Unassembled WGS sequence"/>
</dbReference>
<accession>A0A8H5IBK6</accession>
<sequence>MFPIPSPDRLLPSLNSLEIRSKESWRYRKPRATHRSSATAHSSDDNSLSTAMNDMKSPWGHQAPSIMFEPAFLNVEDKLLHDFENTPIPSYDDHHRAHAGHSHKTSSRRPGERDRKGRNTGQDPAKSGSGGGKDEKGRGTDAEPPRDGFRYPSGAPSQLPRVFGCPFYITDPFQYRECSNYRLRRLSDVSQHIERCHLLEEVELAAPGEAARKIRVGERTCTDPNSIKFYHATCRQEFHGSTAEDKCSRHASRCYNLTTIEDTGMLLPIEFRTLLSERDGVTGSVAKWYAMWRVCFPVTGFRTVPVSPYVQTIVPLPRGRAETIVRVTLGHWLIPELYNPILSQIMGELYPAEYITDPEVRAAVEYQQGLEYDLALQLHHS</sequence>
<proteinExistence type="predicted"/>
<dbReference type="EMBL" id="JAAOAM010000338">
    <property type="protein sequence ID" value="KAF5533279.1"/>
    <property type="molecule type" value="Genomic_DNA"/>
</dbReference>